<proteinExistence type="predicted"/>
<dbReference type="Gene3D" id="1.10.720.30">
    <property type="entry name" value="SAP domain"/>
    <property type="match status" value="1"/>
</dbReference>
<reference evidence="2 3" key="1">
    <citation type="submission" date="2019-04" db="EMBL/GenBank/DDBJ databases">
        <title>Lampropedia sp YIM MLB12 draf genome.</title>
        <authorList>
            <person name="Wang Y.-X."/>
        </authorList>
    </citation>
    <scope>NUCLEOTIDE SEQUENCE [LARGE SCALE GENOMIC DNA]</scope>
    <source>
        <strain evidence="2 3">YIM MLB12</strain>
    </source>
</reference>
<feature type="region of interest" description="Disordered" evidence="1">
    <location>
        <begin position="78"/>
        <end position="115"/>
    </location>
</feature>
<evidence type="ECO:0000313" key="2">
    <source>
        <dbReference type="EMBL" id="THJ36456.1"/>
    </source>
</evidence>
<protein>
    <submittedName>
        <fullName evidence="2">DUF2132 domain-containing protein</fullName>
    </submittedName>
</protein>
<accession>A0A4S5C1Y1</accession>
<dbReference type="AlphaFoldDB" id="A0A4S5C1Y1"/>
<evidence type="ECO:0000256" key="1">
    <source>
        <dbReference type="SAM" id="MobiDB-lite"/>
    </source>
</evidence>
<sequence length="115" mass="13408">MTLQEQPRNPLHGLTLERILTDLVHHYGFKELYKRIPVRCFYLDPTISSSLKFLRKTPWARQQLEEIYVKTLEAQRRADQRMQNRTAPSAVRQTATSAEKVPLTGTLTLSKSRKI</sequence>
<dbReference type="InterPro" id="IPR018668">
    <property type="entry name" value="DNA-binding_VF530-like"/>
</dbReference>
<keyword evidence="3" id="KW-1185">Reference proteome</keyword>
<feature type="compositionally biased region" description="Polar residues" evidence="1">
    <location>
        <begin position="83"/>
        <end position="97"/>
    </location>
</feature>
<gene>
    <name evidence="2" type="ORF">E8K88_00710</name>
</gene>
<dbReference type="InterPro" id="IPR036361">
    <property type="entry name" value="SAP_dom_sf"/>
</dbReference>
<dbReference type="GO" id="GO:0003677">
    <property type="term" value="F:DNA binding"/>
    <property type="evidence" value="ECO:0007669"/>
    <property type="project" value="InterPro"/>
</dbReference>
<dbReference type="Proteomes" id="UP000306236">
    <property type="component" value="Unassembled WGS sequence"/>
</dbReference>
<dbReference type="EMBL" id="SSWX01000001">
    <property type="protein sequence ID" value="THJ36456.1"/>
    <property type="molecule type" value="Genomic_DNA"/>
</dbReference>
<dbReference type="RefSeq" id="WP_136404715.1">
    <property type="nucleotide sequence ID" value="NZ_SSWX01000001.1"/>
</dbReference>
<dbReference type="OrthoDB" id="9806870at2"/>
<organism evidence="2 3">
    <name type="scientific">Lampropedia aestuarii</name>
    <dbReference type="NCBI Taxonomy" id="2562762"/>
    <lineage>
        <taxon>Bacteria</taxon>
        <taxon>Pseudomonadati</taxon>
        <taxon>Pseudomonadota</taxon>
        <taxon>Betaproteobacteria</taxon>
        <taxon>Burkholderiales</taxon>
        <taxon>Comamonadaceae</taxon>
        <taxon>Lampropedia</taxon>
    </lineage>
</organism>
<name>A0A4S5C1Y1_9BURK</name>
<feature type="compositionally biased region" description="Polar residues" evidence="1">
    <location>
        <begin position="105"/>
        <end position="115"/>
    </location>
</feature>
<dbReference type="Pfam" id="PF09905">
    <property type="entry name" value="VF530"/>
    <property type="match status" value="1"/>
</dbReference>
<evidence type="ECO:0000313" key="3">
    <source>
        <dbReference type="Proteomes" id="UP000306236"/>
    </source>
</evidence>
<comment type="caution">
    <text evidence="2">The sequence shown here is derived from an EMBL/GenBank/DDBJ whole genome shotgun (WGS) entry which is preliminary data.</text>
</comment>